<dbReference type="OrthoDB" id="3540486at2759"/>
<dbReference type="RefSeq" id="XP_040777278.1">
    <property type="nucleotide sequence ID" value="XM_040917103.1"/>
</dbReference>
<dbReference type="GeneID" id="63834232"/>
<reference evidence="2" key="1">
    <citation type="journal article" date="2020" name="Phytopathology">
        <title>Genome sequence of the chestnut blight fungus Cryphonectria parasitica EP155: A fundamental resource for an archetypical invasive plant pathogen.</title>
        <authorList>
            <person name="Crouch J.A."/>
            <person name="Dawe A."/>
            <person name="Aerts A."/>
            <person name="Barry K."/>
            <person name="Churchill A.C.L."/>
            <person name="Grimwood J."/>
            <person name="Hillman B."/>
            <person name="Milgroom M.G."/>
            <person name="Pangilinan J."/>
            <person name="Smith M."/>
            <person name="Salamov A."/>
            <person name="Schmutz J."/>
            <person name="Yadav J."/>
            <person name="Grigoriev I.V."/>
            <person name="Nuss D."/>
        </authorList>
    </citation>
    <scope>NUCLEOTIDE SEQUENCE</scope>
    <source>
        <strain evidence="2">EP155</strain>
    </source>
</reference>
<proteinExistence type="predicted"/>
<dbReference type="InterPro" id="IPR045518">
    <property type="entry name" value="2EXR"/>
</dbReference>
<comment type="caution">
    <text evidence="2">The sequence shown here is derived from an EMBL/GenBank/DDBJ whole genome shotgun (WGS) entry which is preliminary data.</text>
</comment>
<name>A0A9P4Y4Q4_CRYP1</name>
<sequence>MSVLRSRRRRASLEDQKTFWLEFQVCHDGVTPFPDSLPSSMSPSSSSPATFPLFPTLPSELRLKIWEQLLQPRIVIVACFDAQDVAPKRAQLARRRDLRRAPVLLHICAETRALALRHYELAFSWRVPGILAAPRSCGPRVWFDFSSDALLLLGELEPYDSSNINAPMVYFLSRADTHRVRHVACAFEELHLGEVEAEQIFGSLFHVIDGFPAAERLLITSTEDDLKRQAEARGGMPLDFGIGRAENIVQKIWWGWINGTSVVTSRMRDKQILMVREDGLADFVVEHA</sequence>
<dbReference type="EMBL" id="MU032347">
    <property type="protein sequence ID" value="KAF3766317.1"/>
    <property type="molecule type" value="Genomic_DNA"/>
</dbReference>
<evidence type="ECO:0000313" key="2">
    <source>
        <dbReference type="EMBL" id="KAF3766317.1"/>
    </source>
</evidence>
<organism evidence="2 3">
    <name type="scientific">Cryphonectria parasitica (strain ATCC 38755 / EP155)</name>
    <dbReference type="NCBI Taxonomy" id="660469"/>
    <lineage>
        <taxon>Eukaryota</taxon>
        <taxon>Fungi</taxon>
        <taxon>Dikarya</taxon>
        <taxon>Ascomycota</taxon>
        <taxon>Pezizomycotina</taxon>
        <taxon>Sordariomycetes</taxon>
        <taxon>Sordariomycetidae</taxon>
        <taxon>Diaporthales</taxon>
        <taxon>Cryphonectriaceae</taxon>
        <taxon>Cryphonectria-Endothia species complex</taxon>
        <taxon>Cryphonectria</taxon>
    </lineage>
</organism>
<evidence type="ECO:0000259" key="1">
    <source>
        <dbReference type="Pfam" id="PF20150"/>
    </source>
</evidence>
<dbReference type="Proteomes" id="UP000803844">
    <property type="component" value="Unassembled WGS sequence"/>
</dbReference>
<accession>A0A9P4Y4Q4</accession>
<gene>
    <name evidence="2" type="ORF">M406DRAFT_256464</name>
</gene>
<dbReference type="PANTHER" id="PTHR35910:SF6">
    <property type="entry name" value="2EXR DOMAIN-CONTAINING PROTEIN"/>
    <property type="match status" value="1"/>
</dbReference>
<evidence type="ECO:0000313" key="3">
    <source>
        <dbReference type="Proteomes" id="UP000803844"/>
    </source>
</evidence>
<feature type="domain" description="2EXR" evidence="1">
    <location>
        <begin position="51"/>
        <end position="150"/>
    </location>
</feature>
<dbReference type="Pfam" id="PF20150">
    <property type="entry name" value="2EXR"/>
    <property type="match status" value="1"/>
</dbReference>
<keyword evidence="3" id="KW-1185">Reference proteome</keyword>
<dbReference type="AlphaFoldDB" id="A0A9P4Y4Q4"/>
<dbReference type="PANTHER" id="PTHR35910">
    <property type="entry name" value="2EXR DOMAIN-CONTAINING PROTEIN"/>
    <property type="match status" value="1"/>
</dbReference>
<protein>
    <recommendedName>
        <fullName evidence="1">2EXR domain-containing protein</fullName>
    </recommendedName>
</protein>